<protein>
    <submittedName>
        <fullName evidence="1">Uncharacterized protein</fullName>
    </submittedName>
</protein>
<keyword evidence="2" id="KW-1185">Reference proteome</keyword>
<reference evidence="1 2" key="1">
    <citation type="submission" date="2009-12" db="EMBL/GenBank/DDBJ databases">
        <authorList>
            <person name="Shrivastava S."/>
            <person name="Madupu R."/>
            <person name="Durkin A.S."/>
            <person name="Torralba M."/>
            <person name="Methe B."/>
            <person name="Sutton G.G."/>
            <person name="Strausberg R.L."/>
            <person name="Nelson K.E."/>
        </authorList>
    </citation>
    <scope>NUCLEOTIDE SEQUENCE [LARGE SCALE GENOMIC DNA]</scope>
    <source>
        <strain evidence="1 2">W5455</strain>
    </source>
</reference>
<comment type="caution">
    <text evidence="1">The sequence shown here is derived from an EMBL/GenBank/DDBJ whole genome shotgun (WGS) entry which is preliminary data.</text>
</comment>
<sequence>MLFRKRFKFPYRTFQPCKLRIRTLRSEQFKGNIFEYFP</sequence>
<gene>
    <name evidence="1" type="ORF">HMPREF7215_0524</name>
</gene>
<dbReference type="Proteomes" id="UP000006462">
    <property type="component" value="Unassembled WGS sequence"/>
</dbReference>
<proteinExistence type="predicted"/>
<name>A0ABM9ZXU6_9BACT</name>
<evidence type="ECO:0000313" key="2">
    <source>
        <dbReference type="Proteomes" id="UP000006462"/>
    </source>
</evidence>
<organism evidence="1 2">
    <name type="scientific">Pyramidobacter piscolens W5455</name>
    <dbReference type="NCBI Taxonomy" id="352165"/>
    <lineage>
        <taxon>Bacteria</taxon>
        <taxon>Thermotogati</taxon>
        <taxon>Synergistota</taxon>
        <taxon>Synergistia</taxon>
        <taxon>Synergistales</taxon>
        <taxon>Dethiosulfovibrionaceae</taxon>
        <taxon>Pyramidobacter</taxon>
    </lineage>
</organism>
<accession>A0ABM9ZXU6</accession>
<evidence type="ECO:0000313" key="1">
    <source>
        <dbReference type="EMBL" id="EFB91792.1"/>
    </source>
</evidence>
<dbReference type="EMBL" id="ADFP01000016">
    <property type="protein sequence ID" value="EFB91792.1"/>
    <property type="molecule type" value="Genomic_DNA"/>
</dbReference>